<organism evidence="1 2">
    <name type="scientific">Rattus norvegicus</name>
    <name type="common">Rat</name>
    <dbReference type="NCBI Taxonomy" id="10116"/>
    <lineage>
        <taxon>Eukaryota</taxon>
        <taxon>Metazoa</taxon>
        <taxon>Chordata</taxon>
        <taxon>Craniata</taxon>
        <taxon>Vertebrata</taxon>
        <taxon>Euteleostomi</taxon>
        <taxon>Mammalia</taxon>
        <taxon>Eutheria</taxon>
        <taxon>Euarchontoglires</taxon>
        <taxon>Glires</taxon>
        <taxon>Rodentia</taxon>
        <taxon>Myomorpha</taxon>
        <taxon>Muroidea</taxon>
        <taxon>Muridae</taxon>
        <taxon>Murinae</taxon>
        <taxon>Rattus</taxon>
    </lineage>
</organism>
<sequence>MRSGGDRMGPVIESVGLSMDSTVPTGVEISLEYVSLMIDCM</sequence>
<evidence type="ECO:0000313" key="1">
    <source>
        <dbReference type="EMBL" id="EDM11680.1"/>
    </source>
</evidence>
<accession>A6JFT4</accession>
<proteinExistence type="predicted"/>
<dbReference type="EMBL" id="CH473984">
    <property type="protein sequence ID" value="EDM11680.1"/>
    <property type="molecule type" value="Genomic_DNA"/>
</dbReference>
<reference evidence="2" key="1">
    <citation type="submission" date="2005-09" db="EMBL/GenBank/DDBJ databases">
        <authorList>
            <person name="Mural R.J."/>
            <person name="Li P.W."/>
            <person name="Adams M.D."/>
            <person name="Amanatides P.G."/>
            <person name="Baden-Tillson H."/>
            <person name="Barnstead M."/>
            <person name="Chin S.H."/>
            <person name="Dew I."/>
            <person name="Evans C.A."/>
            <person name="Ferriera S."/>
            <person name="Flanigan M."/>
            <person name="Fosler C."/>
            <person name="Glodek A."/>
            <person name="Gu Z."/>
            <person name="Holt R.A."/>
            <person name="Jennings D."/>
            <person name="Kraft C.L."/>
            <person name="Lu F."/>
            <person name="Nguyen T."/>
            <person name="Nusskern D.R."/>
            <person name="Pfannkoch C.M."/>
            <person name="Sitter C."/>
            <person name="Sutton G.G."/>
            <person name="Venter J.C."/>
            <person name="Wang Z."/>
            <person name="Woodage T."/>
            <person name="Zheng X.H."/>
            <person name="Zhong F."/>
        </authorList>
    </citation>
    <scope>NUCLEOTIDE SEQUENCE [LARGE SCALE GENOMIC DNA]</scope>
    <source>
        <strain>BN</strain>
        <strain evidence="2">Sprague-Dawley</strain>
    </source>
</reference>
<name>A6JFT4_RAT</name>
<dbReference type="AlphaFoldDB" id="A6JFT4"/>
<gene>
    <name evidence="1" type="ORF">rCG_30429</name>
</gene>
<protein>
    <submittedName>
        <fullName evidence="1">RCG30429</fullName>
    </submittedName>
</protein>
<dbReference type="Proteomes" id="UP000234681">
    <property type="component" value="Chromosome 5"/>
</dbReference>
<evidence type="ECO:0000313" key="2">
    <source>
        <dbReference type="Proteomes" id="UP000234681"/>
    </source>
</evidence>